<dbReference type="SUPFAM" id="SSF51735">
    <property type="entry name" value="NAD(P)-binding Rossmann-fold domains"/>
    <property type="match status" value="1"/>
</dbReference>
<evidence type="ECO:0000259" key="2">
    <source>
        <dbReference type="Pfam" id="PF01232"/>
    </source>
</evidence>
<dbReference type="AlphaFoldDB" id="A0A3G9G507"/>
<dbReference type="InterPro" id="IPR013328">
    <property type="entry name" value="6PGD_dom2"/>
</dbReference>
<accession>A0A3G9G507</accession>
<dbReference type="EMBL" id="AP018827">
    <property type="protein sequence ID" value="BBF80975.1"/>
    <property type="molecule type" value="Genomic_DNA"/>
</dbReference>
<feature type="domain" description="Mannitol dehydrogenase C-terminal" evidence="3">
    <location>
        <begin position="281"/>
        <end position="471"/>
    </location>
</feature>
<name>A0A3G9G507_9CAUL</name>
<dbReference type="InterPro" id="IPR013118">
    <property type="entry name" value="Mannitol_DH_C"/>
</dbReference>
<reference evidence="5" key="2">
    <citation type="journal article" date="2017" name="Plant Physiol. Biochem.">
        <title>Differential oxidative and antioxidative response of duckweed Lemna minor toward plant growth promoting/inhibiting bacteria.</title>
        <authorList>
            <person name="Ishizawa H."/>
            <person name="Kuroda M."/>
            <person name="Morikawa M."/>
            <person name="Ike M."/>
        </authorList>
    </citation>
    <scope>NUCLEOTIDE SEQUENCE [LARGE SCALE GENOMIC DNA]</scope>
    <source>
        <strain evidence="5">M6</strain>
    </source>
</reference>
<evidence type="ECO:0000259" key="3">
    <source>
        <dbReference type="Pfam" id="PF08125"/>
    </source>
</evidence>
<dbReference type="InterPro" id="IPR000669">
    <property type="entry name" value="Mannitol_DH"/>
</dbReference>
<dbReference type="GO" id="GO:0008866">
    <property type="term" value="F:fructuronate reductase activity"/>
    <property type="evidence" value="ECO:0007669"/>
    <property type="project" value="UniProtKB-EC"/>
</dbReference>
<dbReference type="EC" id="1.1.1.57" evidence="4"/>
<gene>
    <name evidence="4" type="ORF">EM6_1569</name>
</gene>
<dbReference type="OrthoDB" id="271711at2"/>
<protein>
    <submittedName>
        <fullName evidence="4">D-mannonate oxidoreductase</fullName>
        <ecNumber evidence="4">1.1.1.57</ecNumber>
    </submittedName>
</protein>
<sequence>MTRLSLATLDVLKSDVIKPAYDPAKVSVGIVHFGPGAFHRAHQAAFVDALLATDPRWGICGVSLHSKGVRDALAPQDGLYTLAILDEKIEYQILGSMREVLVGPEDIEAVLERLTRPEVQIVTSTVTEKGYCLDPNWELDFAHPDIVHDLAYPQTPKSYIGYVAEGLRRRYAAGLAPFVLIPCDNLPKNGHRLKAAVVAFVAKTDAALALRIEADLACPCTMVDSITPATDDALRERVKAAIGLEDAWPIQREAFTQWVIEEHAHDGGPDWASVGVILTDNVPAYERAKLRLLNGPHSTLAYTGLHKGIESVSEAMKDAELAQLARDLMLSDVVPLLEAPKGLDLSAYSEAILKRFRNPAIRHLLSQIAWDGSQKLPIRLLSSLSEALEKGQEVSRFGVPLAAWMRFIRAKAVAGETITDPLADELIALGKGLKDELSDVATFLAYRKVFPEALAKDPRVIATVEAAYQTLLSREQVAA</sequence>
<organism evidence="4 5">
    <name type="scientific">Asticcacaulis excentricus</name>
    <dbReference type="NCBI Taxonomy" id="78587"/>
    <lineage>
        <taxon>Bacteria</taxon>
        <taxon>Pseudomonadati</taxon>
        <taxon>Pseudomonadota</taxon>
        <taxon>Alphaproteobacteria</taxon>
        <taxon>Caulobacterales</taxon>
        <taxon>Caulobacteraceae</taxon>
        <taxon>Asticcacaulis</taxon>
    </lineage>
</organism>
<evidence type="ECO:0000313" key="5">
    <source>
        <dbReference type="Proteomes" id="UP000278756"/>
    </source>
</evidence>
<dbReference type="InterPro" id="IPR008927">
    <property type="entry name" value="6-PGluconate_DH-like_C_sf"/>
</dbReference>
<feature type="domain" description="Mannitol dehydrogenase N-terminal" evidence="2">
    <location>
        <begin position="29"/>
        <end position="271"/>
    </location>
</feature>
<dbReference type="Gene3D" id="1.10.1040.10">
    <property type="entry name" value="N-(1-d-carboxylethyl)-l-norvaline Dehydrogenase, domain 2"/>
    <property type="match status" value="1"/>
</dbReference>
<dbReference type="PRINTS" id="PR00084">
    <property type="entry name" value="MTLDHDRGNASE"/>
</dbReference>
<dbReference type="InterPro" id="IPR013131">
    <property type="entry name" value="Mannitol_DH_N"/>
</dbReference>
<evidence type="ECO:0000256" key="1">
    <source>
        <dbReference type="ARBA" id="ARBA00023002"/>
    </source>
</evidence>
<proteinExistence type="predicted"/>
<dbReference type="Gene3D" id="3.40.50.720">
    <property type="entry name" value="NAD(P)-binding Rossmann-like Domain"/>
    <property type="match status" value="1"/>
</dbReference>
<evidence type="ECO:0000313" key="4">
    <source>
        <dbReference type="EMBL" id="BBF80975.1"/>
    </source>
</evidence>
<reference evidence="5" key="1">
    <citation type="journal article" date="2017" name="Biotechnol. Biofuels">
        <title>Evaluation of environmental bacterial communities as a factor affecting the growth of duckweed Lemna minor.</title>
        <authorList>
            <person name="Ishizawa H."/>
            <person name="Kuroda M."/>
            <person name="Morikawa M."/>
            <person name="Ike M."/>
        </authorList>
    </citation>
    <scope>NUCLEOTIDE SEQUENCE [LARGE SCALE GENOMIC DNA]</scope>
    <source>
        <strain evidence="5">M6</strain>
    </source>
</reference>
<dbReference type="SUPFAM" id="SSF48179">
    <property type="entry name" value="6-phosphogluconate dehydrogenase C-terminal domain-like"/>
    <property type="match status" value="1"/>
</dbReference>
<keyword evidence="1 4" id="KW-0560">Oxidoreductase</keyword>
<dbReference type="Pfam" id="PF01232">
    <property type="entry name" value="Mannitol_dh"/>
    <property type="match status" value="1"/>
</dbReference>
<dbReference type="InterPro" id="IPR050988">
    <property type="entry name" value="Mannitol_DH/Oxidoreductase"/>
</dbReference>
<dbReference type="PANTHER" id="PTHR43362">
    <property type="entry name" value="MANNITOL DEHYDROGENASE DSF1-RELATED"/>
    <property type="match status" value="1"/>
</dbReference>
<dbReference type="Pfam" id="PF08125">
    <property type="entry name" value="Mannitol_dh_C"/>
    <property type="match status" value="1"/>
</dbReference>
<dbReference type="InterPro" id="IPR036291">
    <property type="entry name" value="NAD(P)-bd_dom_sf"/>
</dbReference>
<dbReference type="Proteomes" id="UP000278756">
    <property type="component" value="Chromosome 1"/>
</dbReference>
<dbReference type="RefSeq" id="WP_126421709.1">
    <property type="nucleotide sequence ID" value="NZ_AP018827.1"/>
</dbReference>
<dbReference type="PANTHER" id="PTHR43362:SF1">
    <property type="entry name" value="MANNITOL DEHYDROGENASE 2-RELATED"/>
    <property type="match status" value="1"/>
</dbReference>